<dbReference type="InterPro" id="IPR022595">
    <property type="entry name" value="Enc34_ssDNA-bd"/>
</dbReference>
<keyword evidence="2" id="KW-1185">Reference proteome</keyword>
<evidence type="ECO:0008006" key="3">
    <source>
        <dbReference type="Google" id="ProtNLM"/>
    </source>
</evidence>
<dbReference type="STRING" id="592028.GCWU000321_01363"/>
<organism evidence="1 2">
    <name type="scientific">Dialister invisus DSM 15470</name>
    <dbReference type="NCBI Taxonomy" id="592028"/>
    <lineage>
        <taxon>Bacteria</taxon>
        <taxon>Bacillati</taxon>
        <taxon>Bacillota</taxon>
        <taxon>Negativicutes</taxon>
        <taxon>Veillonellales</taxon>
        <taxon>Veillonellaceae</taxon>
        <taxon>Dialister</taxon>
    </lineage>
</organism>
<dbReference type="OrthoDB" id="9786575at2"/>
<reference evidence="1" key="1">
    <citation type="submission" date="2009-09" db="EMBL/GenBank/DDBJ databases">
        <authorList>
            <person name="Weinstock G."/>
            <person name="Sodergren E."/>
            <person name="Clifton S."/>
            <person name="Fulton L."/>
            <person name="Fulton B."/>
            <person name="Courtney L."/>
            <person name="Fronick C."/>
            <person name="Harrison M."/>
            <person name="Strong C."/>
            <person name="Farmer C."/>
            <person name="Delahaunty K."/>
            <person name="Markovic C."/>
            <person name="Hall O."/>
            <person name="Minx P."/>
            <person name="Tomlinson C."/>
            <person name="Mitreva M."/>
            <person name="Nelson J."/>
            <person name="Hou S."/>
            <person name="Wollam A."/>
            <person name="Pepin K.H."/>
            <person name="Johnson M."/>
            <person name="Bhonagiri V."/>
            <person name="Nash W.E."/>
            <person name="Warren W."/>
            <person name="Chinwalla A."/>
            <person name="Mardis E.R."/>
            <person name="Wilson R.K."/>
        </authorList>
    </citation>
    <scope>NUCLEOTIDE SEQUENCE [LARGE SCALE GENOMIC DNA]</scope>
    <source>
        <strain evidence="1">DSM 15470</strain>
    </source>
</reference>
<dbReference type="HOGENOM" id="CLU_087553_0_0_9"/>
<proteinExistence type="predicted"/>
<dbReference type="RefSeq" id="WP_007070303.1">
    <property type="nucleotide sequence ID" value="NZ_GG698602.1"/>
</dbReference>
<dbReference type="InterPro" id="IPR012340">
    <property type="entry name" value="NA-bd_OB-fold"/>
</dbReference>
<evidence type="ECO:0000313" key="2">
    <source>
        <dbReference type="Proteomes" id="UP000004736"/>
    </source>
</evidence>
<accession>C9LP84</accession>
<gene>
    <name evidence="1" type="ORF">GCWU000321_01363</name>
</gene>
<dbReference type="Gene3D" id="2.40.50.140">
    <property type="entry name" value="Nucleic acid-binding proteins"/>
    <property type="match status" value="1"/>
</dbReference>
<dbReference type="AlphaFoldDB" id="C9LP84"/>
<evidence type="ECO:0000313" key="1">
    <source>
        <dbReference type="EMBL" id="EEW97370.1"/>
    </source>
</evidence>
<dbReference type="eggNOG" id="ENOG502Z8YX">
    <property type="taxonomic scope" value="Bacteria"/>
</dbReference>
<name>C9LP84_9FIRM</name>
<sequence>MENTNIVLRNVRLSYVHILKAYARIPGAEAKYQTTILVPKTDIAAKAEIDRAIEAAKANGITGKWNGVAPAIVATPVHDGDGLTQNGAEYGPECKGHWVFTASSAADKPVEVVDANLNPIISPIQIYSGIYANISVNFFPYNFQGKKGIGCGLGPVQKVADGEPLGGQAPSAKSVFAAQPAAVQKVNPLTGQPM</sequence>
<dbReference type="GeneID" id="78277963"/>
<comment type="caution">
    <text evidence="1">The sequence shown here is derived from an EMBL/GenBank/DDBJ whole genome shotgun (WGS) entry which is preliminary data.</text>
</comment>
<dbReference type="SUPFAM" id="SSF50249">
    <property type="entry name" value="Nucleic acid-binding proteins"/>
    <property type="match status" value="1"/>
</dbReference>
<protein>
    <recommendedName>
        <fullName evidence="3">DUF2815 family protein</fullName>
    </recommendedName>
</protein>
<dbReference type="Pfam" id="PF10991">
    <property type="entry name" value="Enc34_ssDNA-bd"/>
    <property type="match status" value="1"/>
</dbReference>
<dbReference type="EMBL" id="ACIM02000001">
    <property type="protein sequence ID" value="EEW97370.1"/>
    <property type="molecule type" value="Genomic_DNA"/>
</dbReference>
<dbReference type="Proteomes" id="UP000004736">
    <property type="component" value="Unassembled WGS sequence"/>
</dbReference>